<evidence type="ECO:0000256" key="1">
    <source>
        <dbReference type="ARBA" id="ARBA00022908"/>
    </source>
</evidence>
<dbReference type="InterPro" id="IPR050639">
    <property type="entry name" value="SSR_resolvase"/>
</dbReference>
<feature type="active site" description="O-(5'-phospho-DNA)-serine intermediate" evidence="4 5">
    <location>
        <position position="9"/>
    </location>
</feature>
<evidence type="ECO:0000256" key="2">
    <source>
        <dbReference type="ARBA" id="ARBA00023125"/>
    </source>
</evidence>
<keyword evidence="1" id="KW-0229">DNA integration</keyword>
<keyword evidence="2" id="KW-0238">DNA-binding</keyword>
<dbReference type="Pfam" id="PF00239">
    <property type="entry name" value="Resolvase"/>
    <property type="match status" value="1"/>
</dbReference>
<evidence type="ECO:0000313" key="7">
    <source>
        <dbReference type="EMBL" id="PCJ01228.1"/>
    </source>
</evidence>
<feature type="domain" description="Resolvase/invertase-type recombinase catalytic" evidence="6">
    <location>
        <begin position="1"/>
        <end position="133"/>
    </location>
</feature>
<dbReference type="InterPro" id="IPR036162">
    <property type="entry name" value="Resolvase-like_N_sf"/>
</dbReference>
<dbReference type="AlphaFoldDB" id="A0A2A4Z3T6"/>
<evidence type="ECO:0000256" key="3">
    <source>
        <dbReference type="ARBA" id="ARBA00023172"/>
    </source>
</evidence>
<dbReference type="SMART" id="SM00857">
    <property type="entry name" value="Resolvase"/>
    <property type="match status" value="1"/>
</dbReference>
<dbReference type="Gene3D" id="1.10.10.60">
    <property type="entry name" value="Homeodomain-like"/>
    <property type="match status" value="1"/>
</dbReference>
<evidence type="ECO:0000256" key="5">
    <source>
        <dbReference type="PROSITE-ProRule" id="PRU10137"/>
    </source>
</evidence>
<reference evidence="7" key="2">
    <citation type="journal article" date="2018" name="ISME J.">
        <title>A dynamic microbial community with high functional redundancy inhabits the cold, oxic subseafloor aquifer.</title>
        <authorList>
            <person name="Tully B.J."/>
            <person name="Wheat C.G."/>
            <person name="Glazer B.T."/>
            <person name="Huber J.A."/>
        </authorList>
    </citation>
    <scope>NUCLEOTIDE SEQUENCE</scope>
    <source>
        <strain evidence="7">NORP83</strain>
    </source>
</reference>
<comment type="caution">
    <text evidence="7">The sequence shown here is derived from an EMBL/GenBank/DDBJ whole genome shotgun (WGS) entry which is preliminary data.</text>
</comment>
<gene>
    <name evidence="7" type="ORF">COB13_07660</name>
</gene>
<evidence type="ECO:0000256" key="4">
    <source>
        <dbReference type="PIRSR" id="PIRSR606118-50"/>
    </source>
</evidence>
<dbReference type="PANTHER" id="PTHR30461">
    <property type="entry name" value="DNA-INVERTASE FROM LAMBDOID PROPHAGE"/>
    <property type="match status" value="1"/>
</dbReference>
<dbReference type="InterPro" id="IPR006118">
    <property type="entry name" value="Recombinase_CS"/>
</dbReference>
<dbReference type="EMBL" id="NVUS01000008">
    <property type="protein sequence ID" value="PCJ01228.1"/>
    <property type="molecule type" value="Genomic_DNA"/>
</dbReference>
<reference key="1">
    <citation type="submission" date="2017-08" db="EMBL/GenBank/DDBJ databases">
        <title>A dynamic microbial community with high functional redundancy inhabits the cold, oxic subseafloor aquifer.</title>
        <authorList>
            <person name="Tully B.J."/>
            <person name="Wheat C.G."/>
            <person name="Glazer B.T."/>
            <person name="Huber J.A."/>
        </authorList>
    </citation>
    <scope>NUCLEOTIDE SEQUENCE [LARGE SCALE GENOMIC DNA]</scope>
</reference>
<proteinExistence type="predicted"/>
<dbReference type="GO" id="GO:0000150">
    <property type="term" value="F:DNA strand exchange activity"/>
    <property type="evidence" value="ECO:0007669"/>
    <property type="project" value="InterPro"/>
</dbReference>
<dbReference type="CDD" id="cd03768">
    <property type="entry name" value="SR_ResInv"/>
    <property type="match status" value="1"/>
</dbReference>
<dbReference type="SUPFAM" id="SSF53041">
    <property type="entry name" value="Resolvase-like"/>
    <property type="match status" value="1"/>
</dbReference>
<dbReference type="PROSITE" id="PS00397">
    <property type="entry name" value="RECOMBINASES_1"/>
    <property type="match status" value="1"/>
</dbReference>
<organism evidence="7">
    <name type="scientific">OCS116 cluster bacterium</name>
    <dbReference type="NCBI Taxonomy" id="2030921"/>
    <lineage>
        <taxon>Bacteria</taxon>
        <taxon>Pseudomonadati</taxon>
        <taxon>Pseudomonadota</taxon>
        <taxon>Alphaproteobacteria</taxon>
        <taxon>OCS116 cluster</taxon>
    </lineage>
</organism>
<evidence type="ECO:0000259" key="6">
    <source>
        <dbReference type="PROSITE" id="PS51736"/>
    </source>
</evidence>
<accession>A0A2A4Z3T6</accession>
<sequence>MKIGYLRVSTEEQRPDRQIDGLEPICDELHIEKVSAVSDKRPIFEKILRNLKSGDTLVVWDLDRAFRSTIDAITQAKQLQERGIEFQIVTLGIDTSTADGMLVYTVIAAFAEHERNRLSERTKEGLAAAVKRGQRLGRPPKMTDQQILSAQQKIETKQYTVAQLAELYDVQPWTLTRSINRLAAKSSLLEEIECL</sequence>
<keyword evidence="3" id="KW-0233">DNA recombination</keyword>
<dbReference type="GO" id="GO:0015074">
    <property type="term" value="P:DNA integration"/>
    <property type="evidence" value="ECO:0007669"/>
    <property type="project" value="UniProtKB-KW"/>
</dbReference>
<dbReference type="InterPro" id="IPR006119">
    <property type="entry name" value="Resolv_N"/>
</dbReference>
<dbReference type="GO" id="GO:0003677">
    <property type="term" value="F:DNA binding"/>
    <property type="evidence" value="ECO:0007669"/>
    <property type="project" value="UniProtKB-KW"/>
</dbReference>
<dbReference type="Gene3D" id="3.40.50.1390">
    <property type="entry name" value="Resolvase, N-terminal catalytic domain"/>
    <property type="match status" value="1"/>
</dbReference>
<protein>
    <submittedName>
        <fullName evidence="7">DNA invertase</fullName>
    </submittedName>
</protein>
<dbReference type="PANTHER" id="PTHR30461:SF2">
    <property type="entry name" value="SERINE RECOMBINASE PINE-RELATED"/>
    <property type="match status" value="1"/>
</dbReference>
<dbReference type="PROSITE" id="PS51736">
    <property type="entry name" value="RECOMBINASES_3"/>
    <property type="match status" value="1"/>
</dbReference>
<name>A0A2A4Z3T6_9PROT</name>